<sequence>GVLMGANDSRYLALAGLVNLVPFIAYLLIVLMAAPHGSWGLFFVAFAFFGVLMAMRWWTLGRRVKGTAWLENAA</sequence>
<accession>A0A921F3L9</accession>
<evidence type="ECO:0008006" key="4">
    <source>
        <dbReference type="Google" id="ProtNLM"/>
    </source>
</evidence>
<keyword evidence="1" id="KW-1133">Transmembrane helix</keyword>
<feature type="non-terminal residue" evidence="2">
    <location>
        <position position="1"/>
    </location>
</feature>
<evidence type="ECO:0000313" key="3">
    <source>
        <dbReference type="Proteomes" id="UP000776650"/>
    </source>
</evidence>
<organism evidence="2 3">
    <name type="scientific">Dietzia timorensis</name>
    <dbReference type="NCBI Taxonomy" id="499555"/>
    <lineage>
        <taxon>Bacteria</taxon>
        <taxon>Bacillati</taxon>
        <taxon>Actinomycetota</taxon>
        <taxon>Actinomycetes</taxon>
        <taxon>Mycobacteriales</taxon>
        <taxon>Dietziaceae</taxon>
        <taxon>Dietzia</taxon>
    </lineage>
</organism>
<feature type="transmembrane region" description="Helical" evidence="1">
    <location>
        <begin position="12"/>
        <end position="33"/>
    </location>
</feature>
<proteinExistence type="predicted"/>
<keyword evidence="1" id="KW-0812">Transmembrane</keyword>
<feature type="transmembrane region" description="Helical" evidence="1">
    <location>
        <begin position="39"/>
        <end position="58"/>
    </location>
</feature>
<reference evidence="2" key="2">
    <citation type="submission" date="2021-09" db="EMBL/GenBank/DDBJ databases">
        <authorList>
            <person name="Gilroy R."/>
        </authorList>
    </citation>
    <scope>NUCLEOTIDE SEQUENCE</scope>
    <source>
        <strain evidence="2">ChiGjej1B1-18357</strain>
    </source>
</reference>
<reference evidence="2" key="1">
    <citation type="journal article" date="2021" name="PeerJ">
        <title>Extensive microbial diversity within the chicken gut microbiome revealed by metagenomics and culture.</title>
        <authorList>
            <person name="Gilroy R."/>
            <person name="Ravi A."/>
            <person name="Getino M."/>
            <person name="Pursley I."/>
            <person name="Horton D.L."/>
            <person name="Alikhan N.F."/>
            <person name="Baker D."/>
            <person name="Gharbi K."/>
            <person name="Hall N."/>
            <person name="Watson M."/>
            <person name="Adriaenssens E.M."/>
            <person name="Foster-Nyarko E."/>
            <person name="Jarju S."/>
            <person name="Secka A."/>
            <person name="Antonio M."/>
            <person name="Oren A."/>
            <person name="Chaudhuri R.R."/>
            <person name="La Ragione R."/>
            <person name="Hildebrand F."/>
            <person name="Pallen M.J."/>
        </authorList>
    </citation>
    <scope>NUCLEOTIDE SEQUENCE</scope>
    <source>
        <strain evidence="2">ChiGjej1B1-18357</strain>
    </source>
</reference>
<dbReference type="Proteomes" id="UP000776650">
    <property type="component" value="Unassembled WGS sequence"/>
</dbReference>
<keyword evidence="1" id="KW-0472">Membrane</keyword>
<evidence type="ECO:0000256" key="1">
    <source>
        <dbReference type="SAM" id="Phobius"/>
    </source>
</evidence>
<dbReference type="RefSeq" id="WP_303912136.1">
    <property type="nucleotide sequence ID" value="NZ_DYXM01000135.1"/>
</dbReference>
<name>A0A921F3L9_9ACTN</name>
<evidence type="ECO:0000313" key="2">
    <source>
        <dbReference type="EMBL" id="HJE90805.1"/>
    </source>
</evidence>
<protein>
    <recommendedName>
        <fullName evidence="4">MATE family efflux transporter</fullName>
    </recommendedName>
</protein>
<gene>
    <name evidence="2" type="ORF">K8V11_07335</name>
</gene>
<comment type="caution">
    <text evidence="2">The sequence shown here is derived from an EMBL/GenBank/DDBJ whole genome shotgun (WGS) entry which is preliminary data.</text>
</comment>
<dbReference type="EMBL" id="DYXM01000135">
    <property type="protein sequence ID" value="HJE90805.1"/>
    <property type="molecule type" value="Genomic_DNA"/>
</dbReference>
<dbReference type="AlphaFoldDB" id="A0A921F3L9"/>